<evidence type="ECO:0000313" key="2">
    <source>
        <dbReference type="EMBL" id="KKY28589.1"/>
    </source>
</evidence>
<dbReference type="OrthoDB" id="4507572at2759"/>
<organism evidence="2 3">
    <name type="scientific">Phaeomoniella chlamydospora</name>
    <name type="common">Phaeoacremonium chlamydosporum</name>
    <dbReference type="NCBI Taxonomy" id="158046"/>
    <lineage>
        <taxon>Eukaryota</taxon>
        <taxon>Fungi</taxon>
        <taxon>Dikarya</taxon>
        <taxon>Ascomycota</taxon>
        <taxon>Pezizomycotina</taxon>
        <taxon>Eurotiomycetes</taxon>
        <taxon>Chaetothyriomycetidae</taxon>
        <taxon>Phaeomoniellales</taxon>
        <taxon>Phaeomoniellaceae</taxon>
        <taxon>Phaeomoniella</taxon>
    </lineage>
</organism>
<feature type="compositionally biased region" description="Polar residues" evidence="1">
    <location>
        <begin position="150"/>
        <end position="165"/>
    </location>
</feature>
<dbReference type="PANTHER" id="PTHR42023:SF1">
    <property type="entry name" value="BHLH DOMAIN-CONTAINING PROTEIN"/>
    <property type="match status" value="1"/>
</dbReference>
<name>A0A0G2F2R1_PHACM</name>
<feature type="region of interest" description="Disordered" evidence="1">
    <location>
        <begin position="96"/>
        <end position="172"/>
    </location>
</feature>
<keyword evidence="3" id="KW-1185">Reference proteome</keyword>
<feature type="region of interest" description="Disordered" evidence="1">
    <location>
        <begin position="1"/>
        <end position="37"/>
    </location>
</feature>
<proteinExistence type="predicted"/>
<evidence type="ECO:0008006" key="4">
    <source>
        <dbReference type="Google" id="ProtNLM"/>
    </source>
</evidence>
<evidence type="ECO:0000313" key="3">
    <source>
        <dbReference type="Proteomes" id="UP000053317"/>
    </source>
</evidence>
<dbReference type="EMBL" id="LCWF01000010">
    <property type="protein sequence ID" value="KKY28589.1"/>
    <property type="molecule type" value="Genomic_DNA"/>
</dbReference>
<evidence type="ECO:0000256" key="1">
    <source>
        <dbReference type="SAM" id="MobiDB-lite"/>
    </source>
</evidence>
<reference evidence="2 3" key="2">
    <citation type="submission" date="2015-05" db="EMBL/GenBank/DDBJ databases">
        <authorList>
            <person name="Morales-Cruz A."/>
            <person name="Amrine K.C."/>
            <person name="Cantu D."/>
        </authorList>
    </citation>
    <scope>NUCLEOTIDE SEQUENCE [LARGE SCALE GENOMIC DNA]</scope>
    <source>
        <strain evidence="2">UCRPC4</strain>
    </source>
</reference>
<comment type="caution">
    <text evidence="2">The sequence shown here is derived from an EMBL/GenBank/DDBJ whole genome shotgun (WGS) entry which is preliminary data.</text>
</comment>
<gene>
    <name evidence="2" type="ORF">UCRPC4_g00393</name>
</gene>
<dbReference type="PANTHER" id="PTHR42023">
    <property type="entry name" value="BHLH DOMAIN-CONTAINING PROTEIN"/>
    <property type="match status" value="1"/>
</dbReference>
<sequence length="271" mass="29251">MKPVVPLKAGRNSPRVASPKSPVAPAQVASPLAATMAADSLREDIPISLPRHSPPTNVMASGALPNEHSLEHLEHFDVDDQPGSRFSATTVATTVRGSLHSSPRASVDAPPVPALPSTNTVQHSPVQHPAAQAMRHNNAKINARKPAPTSRASTDSKASVKTKSLPQCPPETQAVDKISGMEARLDDLARRRRNIAKVLKDLNHVINPTSPGYDLKTKSDVKQTVVALENELSDIGQEEHEVGLKLHRAQKKRDKADIYEPSSLWIKRVTS</sequence>
<reference evidence="2 3" key="1">
    <citation type="submission" date="2015-05" db="EMBL/GenBank/DDBJ databases">
        <title>Distinctive expansion of gene families associated with plant cell wall degradation and secondary metabolism in the genomes of grapevine trunk pathogens.</title>
        <authorList>
            <person name="Lawrence D.P."/>
            <person name="Travadon R."/>
            <person name="Rolshausen P.E."/>
            <person name="Baumgartner K."/>
        </authorList>
    </citation>
    <scope>NUCLEOTIDE SEQUENCE [LARGE SCALE GENOMIC DNA]</scope>
    <source>
        <strain evidence="2">UCRPC4</strain>
    </source>
</reference>
<protein>
    <recommendedName>
        <fullName evidence="4">BHLH domain-containing protein</fullName>
    </recommendedName>
</protein>
<dbReference type="Proteomes" id="UP000053317">
    <property type="component" value="Unassembled WGS sequence"/>
</dbReference>
<feature type="compositionally biased region" description="Polar residues" evidence="1">
    <location>
        <begin position="116"/>
        <end position="125"/>
    </location>
</feature>
<accession>A0A0G2F2R1</accession>
<dbReference type="AlphaFoldDB" id="A0A0G2F2R1"/>